<keyword evidence="2" id="KW-0808">Transferase</keyword>
<dbReference type="EMBL" id="WCRW01000035">
    <property type="protein sequence ID" value="KAB4450122.1"/>
    <property type="molecule type" value="Genomic_DNA"/>
</dbReference>
<dbReference type="PANTHER" id="PTHR12526">
    <property type="entry name" value="GLYCOSYLTRANSFERASE"/>
    <property type="match status" value="1"/>
</dbReference>
<dbReference type="GO" id="GO:0016757">
    <property type="term" value="F:glycosyltransferase activity"/>
    <property type="evidence" value="ECO:0007669"/>
    <property type="project" value="InterPro"/>
</dbReference>
<sequence>MKILVVVWNFYPNTAYTNHTKSTVRGFRELGAECDVYTIKPLTVADDMALNHKLTGVNSFLKTAFAMVYNFINLTRVAKLYDVIYCAQSDLRVIKRLLSFAHKNDKVIVHERTEYPDVFMPTNCAKMKEYCRLVAQFDKVFTISTFIKKFLVERGVDKNKLQVYPMIVDPNRFSVVEKQNVGYRYIAYCGNLQNSKDGVADLIEAYGTTEQAKKLFKLVLVGKKPSQEEMEIYENMIAKYFLEDNVIFTGQVQYYDIPQMLKNADVLALCRPANHQAEGGFPTKMGEYLSTGNPVLVTNVGDMELYIKDGVNGYISKADDVKMFRDKLEYIAIHYNEAKTVGEKGKELVFSSFNYKVQTAKVLETLKALRR</sequence>
<dbReference type="Gene3D" id="3.40.50.2000">
    <property type="entry name" value="Glycogen Phosphorylase B"/>
    <property type="match status" value="2"/>
</dbReference>
<dbReference type="AlphaFoldDB" id="A0A7J5JFI9"/>
<dbReference type="RefSeq" id="WP_002559612.1">
    <property type="nucleotide sequence ID" value="NZ_CDQO01000149.1"/>
</dbReference>
<comment type="caution">
    <text evidence="2">The sequence shown here is derived from an EMBL/GenBank/DDBJ whole genome shotgun (WGS) entry which is preliminary data.</text>
</comment>
<feature type="domain" description="Glycosyl transferase family 1" evidence="1">
    <location>
        <begin position="178"/>
        <end position="347"/>
    </location>
</feature>
<evidence type="ECO:0000313" key="3">
    <source>
        <dbReference type="Proteomes" id="UP000436825"/>
    </source>
</evidence>
<proteinExistence type="predicted"/>
<accession>A0A7J5JFI9</accession>
<evidence type="ECO:0000313" key="2">
    <source>
        <dbReference type="EMBL" id="KAB4450122.1"/>
    </source>
</evidence>
<dbReference type="InterPro" id="IPR001296">
    <property type="entry name" value="Glyco_trans_1"/>
</dbReference>
<protein>
    <submittedName>
        <fullName evidence="2">Glycosyltransferase family 4 protein</fullName>
    </submittedName>
</protein>
<evidence type="ECO:0000259" key="1">
    <source>
        <dbReference type="Pfam" id="PF00534"/>
    </source>
</evidence>
<dbReference type="CDD" id="cd03801">
    <property type="entry name" value="GT4_PimA-like"/>
    <property type="match status" value="1"/>
</dbReference>
<dbReference type="SUPFAM" id="SSF53756">
    <property type="entry name" value="UDP-Glycosyltransferase/glycogen phosphorylase"/>
    <property type="match status" value="1"/>
</dbReference>
<reference evidence="2 3" key="1">
    <citation type="journal article" date="2019" name="Nat. Med.">
        <title>A library of human gut bacterial isolates paired with longitudinal multiomics data enables mechanistic microbiome research.</title>
        <authorList>
            <person name="Poyet M."/>
            <person name="Groussin M."/>
            <person name="Gibbons S.M."/>
            <person name="Avila-Pacheco J."/>
            <person name="Jiang X."/>
            <person name="Kearney S.M."/>
            <person name="Perrotta A.R."/>
            <person name="Berdy B."/>
            <person name="Zhao S."/>
            <person name="Lieberman T.D."/>
            <person name="Swanson P.K."/>
            <person name="Smith M."/>
            <person name="Roesemann S."/>
            <person name="Alexander J.E."/>
            <person name="Rich S.A."/>
            <person name="Livny J."/>
            <person name="Vlamakis H."/>
            <person name="Clish C."/>
            <person name="Bullock K."/>
            <person name="Deik A."/>
            <person name="Scott J."/>
            <person name="Pierce K.A."/>
            <person name="Xavier R.J."/>
            <person name="Alm E.J."/>
        </authorList>
    </citation>
    <scope>NUCLEOTIDE SEQUENCE [LARGE SCALE GENOMIC DNA]</scope>
    <source>
        <strain evidence="2 3">BIOML-A160</strain>
    </source>
</reference>
<gene>
    <name evidence="2" type="ORF">GAN75_26520</name>
</gene>
<name>A0A7J5JFI9_BACT4</name>
<dbReference type="Proteomes" id="UP000436825">
    <property type="component" value="Unassembled WGS sequence"/>
</dbReference>
<organism evidence="2 3">
    <name type="scientific">Bacteroides thetaiotaomicron</name>
    <dbReference type="NCBI Taxonomy" id="818"/>
    <lineage>
        <taxon>Bacteria</taxon>
        <taxon>Pseudomonadati</taxon>
        <taxon>Bacteroidota</taxon>
        <taxon>Bacteroidia</taxon>
        <taxon>Bacteroidales</taxon>
        <taxon>Bacteroidaceae</taxon>
        <taxon>Bacteroides</taxon>
    </lineage>
</organism>
<dbReference type="PANTHER" id="PTHR12526:SF630">
    <property type="entry name" value="GLYCOSYLTRANSFERASE"/>
    <property type="match status" value="1"/>
</dbReference>
<dbReference type="Pfam" id="PF00534">
    <property type="entry name" value="Glycos_transf_1"/>
    <property type="match status" value="1"/>
</dbReference>